<keyword evidence="1" id="KW-0472">Membrane</keyword>
<accession>A0A6M4HE45</accession>
<dbReference type="KEGG" id="upl:DSM104440_03619"/>
<evidence type="ECO:0000313" key="3">
    <source>
        <dbReference type="Proteomes" id="UP000503096"/>
    </source>
</evidence>
<gene>
    <name evidence="2" type="ORF">DSM104440_03619</name>
</gene>
<dbReference type="Proteomes" id="UP000503096">
    <property type="component" value="Chromosome"/>
</dbReference>
<dbReference type="AlphaFoldDB" id="A0A6M4HE45"/>
<dbReference type="InParanoid" id="A0A6M4HE45"/>
<sequence length="36" mass="3756">MSLIEVLGPNMVPMVVVIGVLVLSLTVAVVALLSDY</sequence>
<feature type="transmembrane region" description="Helical" evidence="1">
    <location>
        <begin position="12"/>
        <end position="33"/>
    </location>
</feature>
<reference evidence="2 3" key="1">
    <citation type="submission" date="2020-04" db="EMBL/GenBank/DDBJ databases">
        <title>Usitatibacter rugosus gen. nov., sp. nov. and Usitatibacter palustris sp. nov., novel members of Usitatibacteraceae fam. nov. within the order Nitrosomonadales isolated from soil.</title>
        <authorList>
            <person name="Huber K.J."/>
            <person name="Neumann-Schaal M."/>
            <person name="Geppert A."/>
            <person name="Luckner M."/>
            <person name="Wanner G."/>
            <person name="Overmann J."/>
        </authorList>
    </citation>
    <scope>NUCLEOTIDE SEQUENCE [LARGE SCALE GENOMIC DNA]</scope>
    <source>
        <strain evidence="2 3">Swamp67</strain>
    </source>
</reference>
<organism evidence="2 3">
    <name type="scientific">Usitatibacter palustris</name>
    <dbReference type="NCBI Taxonomy" id="2732487"/>
    <lineage>
        <taxon>Bacteria</taxon>
        <taxon>Pseudomonadati</taxon>
        <taxon>Pseudomonadota</taxon>
        <taxon>Betaproteobacteria</taxon>
        <taxon>Nitrosomonadales</taxon>
        <taxon>Usitatibacteraceae</taxon>
        <taxon>Usitatibacter</taxon>
    </lineage>
</organism>
<protein>
    <submittedName>
        <fullName evidence="2">Uncharacterized protein</fullName>
    </submittedName>
</protein>
<proteinExistence type="predicted"/>
<evidence type="ECO:0000313" key="2">
    <source>
        <dbReference type="EMBL" id="QJR16783.1"/>
    </source>
</evidence>
<dbReference type="EMBL" id="CP053073">
    <property type="protein sequence ID" value="QJR16783.1"/>
    <property type="molecule type" value="Genomic_DNA"/>
</dbReference>
<name>A0A6M4HE45_9PROT</name>
<keyword evidence="1" id="KW-0812">Transmembrane</keyword>
<keyword evidence="1" id="KW-1133">Transmembrane helix</keyword>
<evidence type="ECO:0000256" key="1">
    <source>
        <dbReference type="SAM" id="Phobius"/>
    </source>
</evidence>
<keyword evidence="3" id="KW-1185">Reference proteome</keyword>